<name>T1G382_HELRO</name>
<evidence type="ECO:0000256" key="7">
    <source>
        <dbReference type="ARBA" id="ARBA00023136"/>
    </source>
</evidence>
<dbReference type="FunCoup" id="T1G382">
    <property type="interactions" value="1270"/>
</dbReference>
<comment type="subcellular location">
    <subcellularLocation>
        <location evidence="1">Membrane</location>
        <topology evidence="1">Multi-pass membrane protein</topology>
    </subcellularLocation>
</comment>
<dbReference type="CTD" id="20215530"/>
<dbReference type="AlphaFoldDB" id="T1G382"/>
<keyword evidence="4" id="KW-0337">GPI-anchor biosynthesis</keyword>
<dbReference type="GO" id="GO:0000506">
    <property type="term" value="C:glycosylphosphatidylinositol-N-acetylglucosaminyltransferase (GPI-GnT) complex"/>
    <property type="evidence" value="ECO:0000318"/>
    <property type="project" value="GO_Central"/>
</dbReference>
<evidence type="ECO:0000256" key="8">
    <source>
        <dbReference type="SAM" id="Phobius"/>
    </source>
</evidence>
<feature type="transmembrane region" description="Helical" evidence="8">
    <location>
        <begin position="51"/>
        <end position="69"/>
    </location>
</feature>
<evidence type="ECO:0000256" key="5">
    <source>
        <dbReference type="ARBA" id="ARBA00022692"/>
    </source>
</evidence>
<comment type="pathway">
    <text evidence="2">Glycolipid biosynthesis; glycosylphosphatidylinositol-anchor biosynthesis.</text>
</comment>
<dbReference type="HOGENOM" id="CLU_024002_2_0_1"/>
<evidence type="ECO:0000256" key="3">
    <source>
        <dbReference type="ARBA" id="ARBA00008321"/>
    </source>
</evidence>
<dbReference type="PIRSF" id="PIRSF016104">
    <property type="entry name" value="GPI2"/>
    <property type="match status" value="1"/>
</dbReference>
<feature type="transmembrane region" description="Helical" evidence="8">
    <location>
        <begin position="110"/>
        <end position="128"/>
    </location>
</feature>
<reference evidence="10" key="3">
    <citation type="submission" date="2015-06" db="UniProtKB">
        <authorList>
            <consortium name="EnsemblMetazoa"/>
        </authorList>
    </citation>
    <scope>IDENTIFICATION</scope>
</reference>
<evidence type="ECO:0000256" key="2">
    <source>
        <dbReference type="ARBA" id="ARBA00004687"/>
    </source>
</evidence>
<dbReference type="OrthoDB" id="196709at2759"/>
<feature type="transmembrane region" description="Helical" evidence="8">
    <location>
        <begin position="218"/>
        <end position="237"/>
    </location>
</feature>
<evidence type="ECO:0000313" key="10">
    <source>
        <dbReference type="EnsemblMetazoa" id="HelroP78116"/>
    </source>
</evidence>
<keyword evidence="7 8" id="KW-0472">Membrane</keyword>
<proteinExistence type="inferred from homology"/>
<dbReference type="InParanoid" id="T1G382"/>
<reference evidence="11" key="1">
    <citation type="submission" date="2012-12" db="EMBL/GenBank/DDBJ databases">
        <authorList>
            <person name="Hellsten U."/>
            <person name="Grimwood J."/>
            <person name="Chapman J.A."/>
            <person name="Shapiro H."/>
            <person name="Aerts A."/>
            <person name="Otillar R.P."/>
            <person name="Terry A.Y."/>
            <person name="Boore J.L."/>
            <person name="Simakov O."/>
            <person name="Marletaz F."/>
            <person name="Cho S.-J."/>
            <person name="Edsinger-Gonzales E."/>
            <person name="Havlak P."/>
            <person name="Kuo D.-H."/>
            <person name="Larsson T."/>
            <person name="Lv J."/>
            <person name="Arendt D."/>
            <person name="Savage R."/>
            <person name="Osoegawa K."/>
            <person name="de Jong P."/>
            <person name="Lindberg D.R."/>
            <person name="Seaver E.C."/>
            <person name="Weisblat D.A."/>
            <person name="Putnam N.H."/>
            <person name="Grigoriev I.V."/>
            <person name="Rokhsar D.S."/>
        </authorList>
    </citation>
    <scope>NUCLEOTIDE SEQUENCE</scope>
</reference>
<dbReference type="OMA" id="STSYHAF"/>
<dbReference type="EMBL" id="AMQM01004032">
    <property type="status" value="NOT_ANNOTATED_CDS"/>
    <property type="molecule type" value="Genomic_DNA"/>
</dbReference>
<keyword evidence="6 8" id="KW-1133">Transmembrane helix</keyword>
<dbReference type="GO" id="GO:0006506">
    <property type="term" value="P:GPI anchor biosynthetic process"/>
    <property type="evidence" value="ECO:0007669"/>
    <property type="project" value="UniProtKB-UniPathway"/>
</dbReference>
<evidence type="ECO:0008006" key="12">
    <source>
        <dbReference type="Google" id="ProtNLM"/>
    </source>
</evidence>
<keyword evidence="5 8" id="KW-0812">Transmembrane</keyword>
<dbReference type="eggNOG" id="KOG3059">
    <property type="taxonomic scope" value="Eukaryota"/>
</dbReference>
<accession>T1G382</accession>
<gene>
    <name evidence="10" type="primary">20215530</name>
    <name evidence="9" type="ORF">HELRODRAFT_78116</name>
</gene>
<dbReference type="EnsemblMetazoa" id="HelroT78116">
    <property type="protein sequence ID" value="HelroP78116"/>
    <property type="gene ID" value="HelroG78116"/>
</dbReference>
<dbReference type="InterPro" id="IPR009450">
    <property type="entry name" value="Plno_GlcNAc_GPI2"/>
</dbReference>
<feature type="transmembrane region" description="Helical" evidence="8">
    <location>
        <begin position="162"/>
        <end position="183"/>
    </location>
</feature>
<evidence type="ECO:0000256" key="6">
    <source>
        <dbReference type="ARBA" id="ARBA00022989"/>
    </source>
</evidence>
<evidence type="ECO:0000313" key="11">
    <source>
        <dbReference type="Proteomes" id="UP000015101"/>
    </source>
</evidence>
<dbReference type="STRING" id="6412.T1G382"/>
<feature type="transmembrane region" description="Helical" evidence="8">
    <location>
        <begin position="75"/>
        <end position="98"/>
    </location>
</feature>
<dbReference type="RefSeq" id="XP_009017003.1">
    <property type="nucleotide sequence ID" value="XM_009018755.1"/>
</dbReference>
<comment type="similarity">
    <text evidence="3">Belongs to the PIGC family.</text>
</comment>
<dbReference type="Pfam" id="PF06432">
    <property type="entry name" value="GPI2"/>
    <property type="match status" value="1"/>
</dbReference>
<evidence type="ECO:0000256" key="4">
    <source>
        <dbReference type="ARBA" id="ARBA00022502"/>
    </source>
</evidence>
<dbReference type="PANTHER" id="PTHR12982:SF0">
    <property type="entry name" value="PHOSPHATIDYLINOSITOL N-ACETYLGLUCOSAMINYLTRANSFERASE SUBUNIT C"/>
    <property type="match status" value="1"/>
</dbReference>
<feature type="transmembrane region" description="Helical" evidence="8">
    <location>
        <begin position="243"/>
        <end position="261"/>
    </location>
</feature>
<keyword evidence="11" id="KW-1185">Reference proteome</keyword>
<feature type="transmembrane region" description="Helical" evidence="8">
    <location>
        <begin position="189"/>
        <end position="206"/>
    </location>
</feature>
<dbReference type="EMBL" id="KB096411">
    <property type="protein sequence ID" value="ESO05070.1"/>
    <property type="molecule type" value="Genomic_DNA"/>
</dbReference>
<protein>
    <recommendedName>
        <fullName evidence="12">Phosphatidylinositol N-acetylglucosaminyltransferase subunit C</fullName>
    </recommendedName>
</protein>
<dbReference type="Proteomes" id="UP000015101">
    <property type="component" value="Unassembled WGS sequence"/>
</dbReference>
<reference evidence="9 11" key="2">
    <citation type="journal article" date="2013" name="Nature">
        <title>Insights into bilaterian evolution from three spiralian genomes.</title>
        <authorList>
            <person name="Simakov O."/>
            <person name="Marletaz F."/>
            <person name="Cho S.J."/>
            <person name="Edsinger-Gonzales E."/>
            <person name="Havlak P."/>
            <person name="Hellsten U."/>
            <person name="Kuo D.H."/>
            <person name="Larsson T."/>
            <person name="Lv J."/>
            <person name="Arendt D."/>
            <person name="Savage R."/>
            <person name="Osoegawa K."/>
            <person name="de Jong P."/>
            <person name="Grimwood J."/>
            <person name="Chapman J.A."/>
            <person name="Shapiro H."/>
            <person name="Aerts A."/>
            <person name="Otillar R.P."/>
            <person name="Terry A.Y."/>
            <person name="Boore J.L."/>
            <person name="Grigoriev I.V."/>
            <person name="Lindberg D.R."/>
            <person name="Seaver E.C."/>
            <person name="Weisblat D.A."/>
            <person name="Putnam N.H."/>
            <person name="Rokhsar D.S."/>
        </authorList>
    </citation>
    <scope>NUCLEOTIDE SEQUENCE</scope>
</reference>
<evidence type="ECO:0000313" key="9">
    <source>
        <dbReference type="EMBL" id="ESO05070.1"/>
    </source>
</evidence>
<evidence type="ECO:0000256" key="1">
    <source>
        <dbReference type="ARBA" id="ARBA00004141"/>
    </source>
</evidence>
<dbReference type="GeneID" id="20215530"/>
<organism evidence="10 11">
    <name type="scientific">Helobdella robusta</name>
    <name type="common">Californian leech</name>
    <dbReference type="NCBI Taxonomy" id="6412"/>
    <lineage>
        <taxon>Eukaryota</taxon>
        <taxon>Metazoa</taxon>
        <taxon>Spiralia</taxon>
        <taxon>Lophotrochozoa</taxon>
        <taxon>Annelida</taxon>
        <taxon>Clitellata</taxon>
        <taxon>Hirudinea</taxon>
        <taxon>Rhynchobdellida</taxon>
        <taxon>Glossiphoniidae</taxon>
        <taxon>Helobdella</taxon>
    </lineage>
</organism>
<sequence>MENEIKEWQKVLYLDQGVPDNYVDVTFMKDLKKNLYTKTYDYWFVVKESGVLTHQICSVCIFITVFIYMDSMLLSPQILFCISFVTNILGYALKCIYFNDGLKNNYYHDLRISVISLGFCFFLSPILMTLTQSISTDTIYAMTFFMFLCNLMFHDYGTKSVIVSRSISLNSAIFASVCLASRLSTAWHTFSMLTFALQMFALWPSFRTIFKKNTKDRAFVCMTVLTSLLSFIGVASISYIASIQYLLLHIFITFLCPALFVHMQSYKNNIHGPWEEAVINLKK</sequence>
<dbReference type="UniPathway" id="UPA00196"/>
<feature type="transmembrane region" description="Helical" evidence="8">
    <location>
        <begin position="134"/>
        <end position="153"/>
    </location>
</feature>
<dbReference type="PANTHER" id="PTHR12982">
    <property type="entry name" value="PHOSPHATIDYLINOSITOL GLYCAN, CLASS C"/>
    <property type="match status" value="1"/>
</dbReference>
<dbReference type="KEGG" id="hro:HELRODRAFT_78116"/>